<keyword evidence="2" id="KW-1185">Reference proteome</keyword>
<dbReference type="RefSeq" id="WP_122907326.1">
    <property type="nucleotide sequence ID" value="NZ_CBCSBE010000016.1"/>
</dbReference>
<gene>
    <name evidence="1" type="ORF">EDM52_01915</name>
</gene>
<dbReference type="OrthoDB" id="529831at2"/>
<organism evidence="1 2">
    <name type="scientific">Brevibacillus invocatus</name>
    <dbReference type="NCBI Taxonomy" id="173959"/>
    <lineage>
        <taxon>Bacteria</taxon>
        <taxon>Bacillati</taxon>
        <taxon>Bacillota</taxon>
        <taxon>Bacilli</taxon>
        <taxon>Bacillales</taxon>
        <taxon>Paenibacillaceae</taxon>
        <taxon>Brevibacillus</taxon>
    </lineage>
</organism>
<name>A0A3M8CMJ9_9BACL</name>
<sequence length="285" mass="32479">MRIVARVLLLLCMFLWVLPVAPIAKANSVLDVTITIFVSPQSSFLSRITFHADKTFTKQVLRARPVKTAFHPHWIRASMTMHHRTYLYDHDGRLFDAERKTMLIIPDQVKHQIEQYVQIVEQAHFGNPLSWEQVKKSFQRMGFAKSSTSKPVSGFIRAGSRHADVQPLTRNDTMILKASGHLPQTLARAEPEELVGYFLTSLNEHDEHTLRMTTSGEASLPEALLYVKSIKRPKEIAPAAAEGLSFVAISVPVDYVAQSGRDKSGHWLFLLHRRAPWERWQIVHV</sequence>
<comment type="caution">
    <text evidence="1">The sequence shown here is derived from an EMBL/GenBank/DDBJ whole genome shotgun (WGS) entry which is preliminary data.</text>
</comment>
<accession>A0A3M8CMJ9</accession>
<dbReference type="AlphaFoldDB" id="A0A3M8CMJ9"/>
<dbReference type="Proteomes" id="UP000282028">
    <property type="component" value="Unassembled WGS sequence"/>
</dbReference>
<protein>
    <submittedName>
        <fullName evidence="1">Uncharacterized protein</fullName>
    </submittedName>
</protein>
<proteinExistence type="predicted"/>
<reference evidence="1 2" key="1">
    <citation type="submission" date="2018-10" db="EMBL/GenBank/DDBJ databases">
        <title>Phylogenomics of Brevibacillus.</title>
        <authorList>
            <person name="Dunlap C."/>
        </authorList>
    </citation>
    <scope>NUCLEOTIDE SEQUENCE [LARGE SCALE GENOMIC DNA]</scope>
    <source>
        <strain evidence="1 2">JCM 12215</strain>
    </source>
</reference>
<evidence type="ECO:0000313" key="2">
    <source>
        <dbReference type="Proteomes" id="UP000282028"/>
    </source>
</evidence>
<dbReference type="EMBL" id="RHHR01000003">
    <property type="protein sequence ID" value="RNB76966.1"/>
    <property type="molecule type" value="Genomic_DNA"/>
</dbReference>
<evidence type="ECO:0000313" key="1">
    <source>
        <dbReference type="EMBL" id="RNB76966.1"/>
    </source>
</evidence>